<feature type="region of interest" description="Disordered" evidence="1">
    <location>
        <begin position="19"/>
        <end position="70"/>
    </location>
</feature>
<evidence type="ECO:0000313" key="2">
    <source>
        <dbReference type="EMBL" id="KAK6625330.1"/>
    </source>
</evidence>
<dbReference type="AlphaFoldDB" id="A0AAN8S2Z9"/>
<feature type="region of interest" description="Disordered" evidence="1">
    <location>
        <begin position="83"/>
        <end position="106"/>
    </location>
</feature>
<gene>
    <name evidence="2" type="ORF">RUM43_005627</name>
</gene>
<feature type="compositionally biased region" description="Basic and acidic residues" evidence="1">
    <location>
        <begin position="36"/>
        <end position="57"/>
    </location>
</feature>
<evidence type="ECO:0000313" key="3">
    <source>
        <dbReference type="Proteomes" id="UP001372834"/>
    </source>
</evidence>
<name>A0AAN8S2Z9_POLSC</name>
<evidence type="ECO:0000256" key="1">
    <source>
        <dbReference type="SAM" id="MobiDB-lite"/>
    </source>
</evidence>
<reference evidence="2 3" key="1">
    <citation type="submission" date="2023-10" db="EMBL/GenBank/DDBJ databases">
        <title>Genomes of two closely related lineages of the louse Polyplax serrata with different host specificities.</title>
        <authorList>
            <person name="Martinu J."/>
            <person name="Tarabai H."/>
            <person name="Stefka J."/>
            <person name="Hypsa V."/>
        </authorList>
    </citation>
    <scope>NUCLEOTIDE SEQUENCE [LARGE SCALE GENOMIC DNA]</scope>
    <source>
        <strain evidence="2">HR10_N</strain>
    </source>
</reference>
<protein>
    <submittedName>
        <fullName evidence="2">Uncharacterized protein</fullName>
    </submittedName>
</protein>
<organism evidence="2 3">
    <name type="scientific">Polyplax serrata</name>
    <name type="common">Common mouse louse</name>
    <dbReference type="NCBI Taxonomy" id="468196"/>
    <lineage>
        <taxon>Eukaryota</taxon>
        <taxon>Metazoa</taxon>
        <taxon>Ecdysozoa</taxon>
        <taxon>Arthropoda</taxon>
        <taxon>Hexapoda</taxon>
        <taxon>Insecta</taxon>
        <taxon>Pterygota</taxon>
        <taxon>Neoptera</taxon>
        <taxon>Paraneoptera</taxon>
        <taxon>Psocodea</taxon>
        <taxon>Troctomorpha</taxon>
        <taxon>Phthiraptera</taxon>
        <taxon>Anoplura</taxon>
        <taxon>Polyplacidae</taxon>
        <taxon>Polyplax</taxon>
    </lineage>
</organism>
<dbReference type="EMBL" id="JAWJWE010000037">
    <property type="protein sequence ID" value="KAK6625330.1"/>
    <property type="molecule type" value="Genomic_DNA"/>
</dbReference>
<dbReference type="Proteomes" id="UP001372834">
    <property type="component" value="Unassembled WGS sequence"/>
</dbReference>
<comment type="caution">
    <text evidence="2">The sequence shown here is derived from an EMBL/GenBank/DDBJ whole genome shotgun (WGS) entry which is preliminary data.</text>
</comment>
<accession>A0AAN8S2Z9</accession>
<sequence>MQSKGARTSLIHVVISQVHPLGSVQAHPPSKKKPQSQHEGECKLRGERSELNKRDYEGPPPLASTTIPTNKKNQVIVVEDEYKFSESPKETPVQQKRALHKEAVQK</sequence>
<proteinExistence type="predicted"/>